<sequence length="682" mass="74370">MAPSTLIAAIFLVMYLTCLTSLASHASGQSTSSNTIRLVNGSNDLQGRVEVLIDGIWGTVCDDYWNLNDAHVVCRQLGYVRGLSATGSAQFGRGTIPIVLDDVKCKGSEKQLQDCPANRENNCNHGEDAGVKCTTITSSEIVLVGGSSEEEGRVEVFVNNAWGTVCGDDWDLTDATVVCRQLGYNYAVSAFGWAHFGEGKGEIALENVNCSGQESRLQDCRSSPYKYMYHCGHWRDAGVICTGGLGTSDVRLAGDNSSVHGRVEVFINGVWGTVCDDDWDLNDARVVCRQLGFVDALSAVGSAEFGQGSGDVFLDNLACDGTERTLLDCPRAARPYCRHSRDAGVICLRATEHSGMRLVGGSSALEGRVEVKFGNLWGTICDDDWDLADATVVCRQLGYGEALSAPGGATFGEGTGLIAMDEVDCKGTEDNLSDCAYHAMEDCQHSEDAGVSCSGMQPAYKFGQVRLVDGSSEYEGYVEVNYNRQWGTVCDVGWDKLDADVVCEELGFDFAIFTSESRDYNRSAGGPVWLSNVRCSGTEDRLAKCYHGKWDDNYCSHAQDVWVKCNSAPSTSTCKSKIKALNDLKNCSHQDLLNHLRHLCMFTGVLCLAHKVLADNSVFCIFRNGDSFTVLMPYLPGGTFQVNSHFNVSEMDFFQVWTLLDTFGPFGHLWTFWTPLDLLDTF</sequence>
<keyword evidence="7" id="KW-1133">Transmembrane helix</keyword>
<feature type="domain" description="SRCR" evidence="13">
    <location>
        <begin position="141"/>
        <end position="242"/>
    </location>
</feature>
<dbReference type="GO" id="GO:0016020">
    <property type="term" value="C:membrane"/>
    <property type="evidence" value="ECO:0007669"/>
    <property type="project" value="UniProtKB-SubCell"/>
</dbReference>
<dbReference type="Proteomes" id="UP000694845">
    <property type="component" value="Unplaced"/>
</dbReference>
<dbReference type="PANTHER" id="PTHR48071:SF18">
    <property type="entry name" value="DELETED IN MALIGNANT BRAIN TUMORS 1 PROTEIN-RELATED"/>
    <property type="match status" value="1"/>
</dbReference>
<comment type="caution">
    <text evidence="11">Lacks conserved residue(s) required for the propagation of feature annotation.</text>
</comment>
<keyword evidence="6" id="KW-0677">Repeat</keyword>
<feature type="disulfide bond" evidence="11">
    <location>
        <begin position="210"/>
        <end position="220"/>
    </location>
</feature>
<evidence type="ECO:0000256" key="8">
    <source>
        <dbReference type="ARBA" id="ARBA00023136"/>
    </source>
</evidence>
<dbReference type="FunFam" id="3.10.250.10:FF:000005">
    <property type="entry name" value="Neurotrypsin isoform A"/>
    <property type="match status" value="1"/>
</dbReference>
<feature type="chain" id="PRO_5033980299" evidence="12">
    <location>
        <begin position="29"/>
        <end position="682"/>
    </location>
</feature>
<evidence type="ECO:0000313" key="14">
    <source>
        <dbReference type="Proteomes" id="UP000694845"/>
    </source>
</evidence>
<dbReference type="SMART" id="SM00202">
    <property type="entry name" value="SR"/>
    <property type="match status" value="5"/>
</dbReference>
<gene>
    <name evidence="15" type="primary">LOC110980063</name>
</gene>
<dbReference type="PRINTS" id="PR00258">
    <property type="entry name" value="SPERACTRCPTR"/>
</dbReference>
<dbReference type="InterPro" id="IPR001190">
    <property type="entry name" value="SRCR"/>
</dbReference>
<dbReference type="AlphaFoldDB" id="A0A8B7YI45"/>
<dbReference type="Pfam" id="PF00530">
    <property type="entry name" value="SRCR"/>
    <property type="match status" value="5"/>
</dbReference>
<evidence type="ECO:0000256" key="11">
    <source>
        <dbReference type="PROSITE-ProRule" id="PRU00196"/>
    </source>
</evidence>
<feature type="disulfide bond" evidence="11">
    <location>
        <begin position="535"/>
        <end position="545"/>
    </location>
</feature>
<evidence type="ECO:0000256" key="5">
    <source>
        <dbReference type="ARBA" id="ARBA00022729"/>
    </source>
</evidence>
<organism evidence="14 15">
    <name type="scientific">Acanthaster planci</name>
    <name type="common">Crown-of-thorns starfish</name>
    <dbReference type="NCBI Taxonomy" id="133434"/>
    <lineage>
        <taxon>Eukaryota</taxon>
        <taxon>Metazoa</taxon>
        <taxon>Echinodermata</taxon>
        <taxon>Eleutherozoa</taxon>
        <taxon>Asterozoa</taxon>
        <taxon>Asteroidea</taxon>
        <taxon>Valvatacea</taxon>
        <taxon>Valvatida</taxon>
        <taxon>Acanthasteridae</taxon>
        <taxon>Acanthaster</taxon>
    </lineage>
</organism>
<dbReference type="GO" id="GO:0005576">
    <property type="term" value="C:extracellular region"/>
    <property type="evidence" value="ECO:0007669"/>
    <property type="project" value="UniProtKB-SubCell"/>
</dbReference>
<keyword evidence="4" id="KW-0812">Transmembrane</keyword>
<name>A0A8B7YI45_ACAPL</name>
<keyword evidence="3" id="KW-0964">Secreted</keyword>
<dbReference type="SUPFAM" id="SSF56487">
    <property type="entry name" value="SRCR-like"/>
    <property type="match status" value="5"/>
</dbReference>
<comment type="subcellular location">
    <subcellularLocation>
        <location evidence="1">Membrane</location>
        <topology evidence="1">Single-pass membrane protein</topology>
    </subcellularLocation>
    <subcellularLocation>
        <location evidence="2">Secreted</location>
    </subcellularLocation>
</comment>
<keyword evidence="10" id="KW-0325">Glycoprotein</keyword>
<keyword evidence="14" id="KW-1185">Reference proteome</keyword>
<protein>
    <submittedName>
        <fullName evidence="15">Deleted in malignant brain tumors 1 protein-like isoform X1</fullName>
    </submittedName>
</protein>
<dbReference type="InterPro" id="IPR036772">
    <property type="entry name" value="SRCR-like_dom_sf"/>
</dbReference>
<dbReference type="FunFam" id="3.10.250.10:FF:000006">
    <property type="entry name" value="neurotrypsin isoform X2"/>
    <property type="match status" value="2"/>
</dbReference>
<feature type="domain" description="SRCR" evidence="13">
    <location>
        <begin position="250"/>
        <end position="348"/>
    </location>
</feature>
<evidence type="ECO:0000256" key="10">
    <source>
        <dbReference type="ARBA" id="ARBA00023180"/>
    </source>
</evidence>
<accession>A0A8B7YI45</accession>
<evidence type="ECO:0000256" key="1">
    <source>
        <dbReference type="ARBA" id="ARBA00004167"/>
    </source>
</evidence>
<dbReference type="FunFam" id="3.10.250.10:FF:000016">
    <property type="entry name" value="Scavenger receptor cysteine-rich protein type 12"/>
    <property type="match status" value="1"/>
</dbReference>
<feature type="domain" description="SRCR" evidence="13">
    <location>
        <begin position="356"/>
        <end position="454"/>
    </location>
</feature>
<dbReference type="KEGG" id="aplc:110980063"/>
<evidence type="ECO:0000256" key="9">
    <source>
        <dbReference type="ARBA" id="ARBA00023157"/>
    </source>
</evidence>
<evidence type="ECO:0000256" key="4">
    <source>
        <dbReference type="ARBA" id="ARBA00022692"/>
    </source>
</evidence>
<dbReference type="PROSITE" id="PS50287">
    <property type="entry name" value="SRCR_2"/>
    <property type="match status" value="5"/>
</dbReference>
<feature type="domain" description="SRCR" evidence="13">
    <location>
        <begin position="465"/>
        <end position="566"/>
    </location>
</feature>
<dbReference type="Gene3D" id="3.10.250.10">
    <property type="entry name" value="SRCR-like domain"/>
    <property type="match status" value="5"/>
</dbReference>
<keyword evidence="8" id="KW-0472">Membrane</keyword>
<evidence type="ECO:0000256" key="6">
    <source>
        <dbReference type="ARBA" id="ARBA00022737"/>
    </source>
</evidence>
<evidence type="ECO:0000256" key="12">
    <source>
        <dbReference type="SAM" id="SignalP"/>
    </source>
</evidence>
<dbReference type="PANTHER" id="PTHR48071">
    <property type="entry name" value="SRCR DOMAIN-CONTAINING PROTEIN"/>
    <property type="match status" value="1"/>
</dbReference>
<feature type="domain" description="SRCR" evidence="13">
    <location>
        <begin position="36"/>
        <end position="134"/>
    </location>
</feature>
<dbReference type="FunFam" id="3.10.250.10:FF:000001">
    <property type="entry name" value="Lysyl oxidase 4 isoform X1"/>
    <property type="match status" value="1"/>
</dbReference>
<proteinExistence type="predicted"/>
<feature type="disulfide bond" evidence="11">
    <location>
        <begin position="105"/>
        <end position="115"/>
    </location>
</feature>
<reference evidence="15" key="1">
    <citation type="submission" date="2025-08" db="UniProtKB">
        <authorList>
            <consortium name="RefSeq"/>
        </authorList>
    </citation>
    <scope>IDENTIFICATION</scope>
</reference>
<feature type="signal peptide" evidence="12">
    <location>
        <begin position="1"/>
        <end position="28"/>
    </location>
</feature>
<evidence type="ECO:0000256" key="3">
    <source>
        <dbReference type="ARBA" id="ARBA00022525"/>
    </source>
</evidence>
<dbReference type="OrthoDB" id="536948at2759"/>
<dbReference type="PROSITE" id="PS00420">
    <property type="entry name" value="SRCR_1"/>
    <property type="match status" value="4"/>
</dbReference>
<dbReference type="GeneID" id="110980063"/>
<evidence type="ECO:0000256" key="7">
    <source>
        <dbReference type="ARBA" id="ARBA00022989"/>
    </source>
</evidence>
<evidence type="ECO:0000256" key="2">
    <source>
        <dbReference type="ARBA" id="ARBA00004613"/>
    </source>
</evidence>
<feature type="disulfide bond" evidence="11">
    <location>
        <begin position="319"/>
        <end position="329"/>
    </location>
</feature>
<keyword evidence="5 12" id="KW-0732">Signal</keyword>
<dbReference type="RefSeq" id="XP_022092065.1">
    <property type="nucleotide sequence ID" value="XM_022236373.1"/>
</dbReference>
<feature type="disulfide bond" evidence="11">
    <location>
        <begin position="425"/>
        <end position="435"/>
    </location>
</feature>
<keyword evidence="9 11" id="KW-1015">Disulfide bond</keyword>
<evidence type="ECO:0000259" key="13">
    <source>
        <dbReference type="PROSITE" id="PS50287"/>
    </source>
</evidence>
<evidence type="ECO:0000313" key="15">
    <source>
        <dbReference type="RefSeq" id="XP_022092065.1"/>
    </source>
</evidence>